<keyword evidence="8 11" id="KW-0799">Topoisomerase</keyword>
<dbReference type="HAMAP" id="MF_01898">
    <property type="entry name" value="GyrB"/>
    <property type="match status" value="1"/>
</dbReference>
<feature type="binding site" evidence="11">
    <location>
        <position position="503"/>
    </location>
    <ligand>
        <name>Mg(2+)</name>
        <dbReference type="ChEBI" id="CHEBI:18420"/>
        <label>2</label>
    </ligand>
</feature>
<dbReference type="PATRIC" id="fig|1429438.4.peg.3325"/>
<comment type="similarity">
    <text evidence="2 11">Belongs to the type II topoisomerase GyrB family.</text>
</comment>
<evidence type="ECO:0000256" key="1">
    <source>
        <dbReference type="ARBA" id="ARBA00000185"/>
    </source>
</evidence>
<dbReference type="PANTHER" id="PTHR45866">
    <property type="entry name" value="DNA GYRASE/TOPOISOMERASE SUBUNIT B"/>
    <property type="match status" value="1"/>
</dbReference>
<dbReference type="SUPFAM" id="SSF56719">
    <property type="entry name" value="Type II DNA topoisomerase"/>
    <property type="match status" value="1"/>
</dbReference>
<dbReference type="EC" id="5.6.2.2" evidence="11"/>
<dbReference type="CDD" id="cd16928">
    <property type="entry name" value="HATPase_GyrB-like"/>
    <property type="match status" value="1"/>
</dbReference>
<reference evidence="13 14" key="1">
    <citation type="journal article" date="2014" name="Nature">
        <title>An environmental bacterial taxon with a large and distinct metabolic repertoire.</title>
        <authorList>
            <person name="Wilson M.C."/>
            <person name="Mori T."/>
            <person name="Ruckert C."/>
            <person name="Uria A.R."/>
            <person name="Helf M.J."/>
            <person name="Takada K."/>
            <person name="Gernert C."/>
            <person name="Steffens U.A."/>
            <person name="Heycke N."/>
            <person name="Schmitt S."/>
            <person name="Rinke C."/>
            <person name="Helfrich E.J."/>
            <person name="Brachmann A.O."/>
            <person name="Gurgui C."/>
            <person name="Wakimoto T."/>
            <person name="Kracht M."/>
            <person name="Crusemann M."/>
            <person name="Hentschel U."/>
            <person name="Abe I."/>
            <person name="Matsunaga S."/>
            <person name="Kalinowski J."/>
            <person name="Takeyama H."/>
            <person name="Piel J."/>
        </authorList>
    </citation>
    <scope>NUCLEOTIDE SEQUENCE [LARGE SCALE GENOMIC DNA]</scope>
    <source>
        <strain evidence="14">TSY1</strain>
    </source>
</reference>
<comment type="miscellaneous">
    <text evidence="11">Few gyrases are as efficient as E.coli at forming negative supercoils. Not all organisms have 2 type II topoisomerases; in organisms with a single type II topoisomerase this enzyme also has to decatenate newly replicated chromosomes.</text>
</comment>
<keyword evidence="10 11" id="KW-0413">Isomerase</keyword>
<dbReference type="Pfam" id="PF01751">
    <property type="entry name" value="Toprim"/>
    <property type="match status" value="1"/>
</dbReference>
<dbReference type="GO" id="GO:0003918">
    <property type="term" value="F:DNA topoisomerase type II (double strand cut, ATP-hydrolyzing) activity"/>
    <property type="evidence" value="ECO:0007669"/>
    <property type="project" value="UniProtKB-UniRule"/>
</dbReference>
<evidence type="ECO:0000259" key="12">
    <source>
        <dbReference type="PROSITE" id="PS50880"/>
    </source>
</evidence>
<dbReference type="HOGENOM" id="CLU_006146_4_1_7"/>
<keyword evidence="9" id="KW-0238">DNA-binding</keyword>
<dbReference type="Pfam" id="PF18053">
    <property type="entry name" value="GyrB_insert"/>
    <property type="match status" value="1"/>
</dbReference>
<dbReference type="FunFam" id="3.30.230.10:FF:000005">
    <property type="entry name" value="DNA gyrase subunit B"/>
    <property type="match status" value="1"/>
</dbReference>
<gene>
    <name evidence="11" type="primary">gyrB</name>
    <name evidence="13" type="ORF">ETSY1_16905</name>
</gene>
<dbReference type="GO" id="GO:0006261">
    <property type="term" value="P:DNA-templated DNA replication"/>
    <property type="evidence" value="ECO:0007669"/>
    <property type="project" value="UniProtKB-UniRule"/>
</dbReference>
<dbReference type="InterPro" id="IPR020568">
    <property type="entry name" value="Ribosomal_Su5_D2-typ_SF"/>
</dbReference>
<evidence type="ECO:0000313" key="14">
    <source>
        <dbReference type="Proteomes" id="UP000019141"/>
    </source>
</evidence>
<dbReference type="GO" id="GO:0005694">
    <property type="term" value="C:chromosome"/>
    <property type="evidence" value="ECO:0007669"/>
    <property type="project" value="InterPro"/>
</dbReference>
<comment type="subcellular location">
    <subcellularLocation>
        <location evidence="11">Cytoplasm</location>
    </subcellularLocation>
</comment>
<comment type="cofactor">
    <cofactor evidence="11">
        <name>Mg(2+)</name>
        <dbReference type="ChEBI" id="CHEBI:18420"/>
    </cofactor>
    <cofactor evidence="11">
        <name>Mn(2+)</name>
        <dbReference type="ChEBI" id="CHEBI:29035"/>
    </cofactor>
    <cofactor evidence="11">
        <name>Ca(2+)</name>
        <dbReference type="ChEBI" id="CHEBI:29108"/>
    </cofactor>
    <text evidence="11">Binds two Mg(2+) per subunit. The magnesium ions form salt bridges with both the protein and the DNA. Can also accept other divalent metal cations, such as Mn(2+) or Ca(2+).</text>
</comment>
<evidence type="ECO:0000256" key="3">
    <source>
        <dbReference type="ARBA" id="ARBA00022490"/>
    </source>
</evidence>
<accession>W4LLE4</accession>
<dbReference type="PANTHER" id="PTHR45866:SF1">
    <property type="entry name" value="DNA GYRASE SUBUNIT B, MITOCHONDRIAL"/>
    <property type="match status" value="1"/>
</dbReference>
<dbReference type="GO" id="GO:0046872">
    <property type="term" value="F:metal ion binding"/>
    <property type="evidence" value="ECO:0007669"/>
    <property type="project" value="UniProtKB-KW"/>
</dbReference>
<organism evidence="13 14">
    <name type="scientific">Entotheonella factor</name>
    <dbReference type="NCBI Taxonomy" id="1429438"/>
    <lineage>
        <taxon>Bacteria</taxon>
        <taxon>Pseudomonadati</taxon>
        <taxon>Nitrospinota/Tectimicrobiota group</taxon>
        <taxon>Candidatus Tectimicrobiota</taxon>
        <taxon>Candidatus Entotheonellia</taxon>
        <taxon>Candidatus Entotheonellales</taxon>
        <taxon>Candidatus Entotheonellaceae</taxon>
        <taxon>Candidatus Entotheonella</taxon>
    </lineage>
</organism>
<dbReference type="InterPro" id="IPR002288">
    <property type="entry name" value="DNA_gyrase_B_C"/>
</dbReference>
<feature type="binding site" evidence="11">
    <location>
        <position position="429"/>
    </location>
    <ligand>
        <name>Mg(2+)</name>
        <dbReference type="ChEBI" id="CHEBI:18420"/>
        <label>1</label>
        <note>catalytic</note>
    </ligand>
</feature>
<comment type="caution">
    <text evidence="13">The sequence shown here is derived from an EMBL/GenBank/DDBJ whole genome shotgun (WGS) entry which is preliminary data.</text>
</comment>
<dbReference type="FunFam" id="3.30.565.10:FF:000002">
    <property type="entry name" value="DNA gyrase subunit B"/>
    <property type="match status" value="1"/>
</dbReference>
<keyword evidence="7 11" id="KW-0460">Magnesium</keyword>
<dbReference type="PROSITE" id="PS00177">
    <property type="entry name" value="TOPOISOMERASE_II"/>
    <property type="match status" value="1"/>
</dbReference>
<dbReference type="InterPro" id="IPR013759">
    <property type="entry name" value="Topo_IIA_B_C"/>
</dbReference>
<dbReference type="SMART" id="SM00433">
    <property type="entry name" value="TOP2c"/>
    <property type="match status" value="1"/>
</dbReference>
<name>W4LLE4_ENTF1</name>
<dbReference type="PRINTS" id="PR00418">
    <property type="entry name" value="TPI2FAMILY"/>
</dbReference>
<dbReference type="InterPro" id="IPR034160">
    <property type="entry name" value="TOPRIM_GyrB"/>
</dbReference>
<evidence type="ECO:0000256" key="6">
    <source>
        <dbReference type="ARBA" id="ARBA00022840"/>
    </source>
</evidence>
<dbReference type="GO" id="GO:0003677">
    <property type="term" value="F:DNA binding"/>
    <property type="evidence" value="ECO:0007669"/>
    <property type="project" value="UniProtKB-KW"/>
</dbReference>
<dbReference type="InterPro" id="IPR006171">
    <property type="entry name" value="TOPRIM_dom"/>
</dbReference>
<dbReference type="InterPro" id="IPR014721">
    <property type="entry name" value="Ribsml_uS5_D2-typ_fold_subgr"/>
</dbReference>
<dbReference type="Gene3D" id="3.30.230.10">
    <property type="match status" value="1"/>
</dbReference>
<dbReference type="GO" id="GO:0005524">
    <property type="term" value="F:ATP binding"/>
    <property type="evidence" value="ECO:0007669"/>
    <property type="project" value="UniProtKB-UniRule"/>
</dbReference>
<dbReference type="InterPro" id="IPR001241">
    <property type="entry name" value="Topo_IIA"/>
</dbReference>
<dbReference type="GO" id="GO:0006265">
    <property type="term" value="P:DNA topological change"/>
    <property type="evidence" value="ECO:0007669"/>
    <property type="project" value="UniProtKB-UniRule"/>
</dbReference>
<feature type="site" description="Interaction with DNA" evidence="11">
    <location>
        <position position="454"/>
    </location>
</feature>
<dbReference type="InterPro" id="IPR003594">
    <property type="entry name" value="HATPase_dom"/>
</dbReference>
<dbReference type="Pfam" id="PF02518">
    <property type="entry name" value="HATPase_c"/>
    <property type="match status" value="1"/>
</dbReference>
<evidence type="ECO:0000256" key="7">
    <source>
        <dbReference type="ARBA" id="ARBA00022842"/>
    </source>
</evidence>
<dbReference type="Proteomes" id="UP000019141">
    <property type="component" value="Unassembled WGS sequence"/>
</dbReference>
<evidence type="ECO:0000256" key="8">
    <source>
        <dbReference type="ARBA" id="ARBA00023029"/>
    </source>
</evidence>
<dbReference type="InterPro" id="IPR041423">
    <property type="entry name" value="GyrB_insert"/>
</dbReference>
<keyword evidence="5 11" id="KW-0547">Nucleotide-binding</keyword>
<dbReference type="SUPFAM" id="SSF54211">
    <property type="entry name" value="Ribosomal protein S5 domain 2-like"/>
    <property type="match status" value="1"/>
</dbReference>
<dbReference type="InterPro" id="IPR013506">
    <property type="entry name" value="Topo_IIA_bsu_dom2"/>
</dbReference>
<dbReference type="CDD" id="cd03366">
    <property type="entry name" value="TOPRIM_TopoIIA_GyrB"/>
    <property type="match status" value="1"/>
</dbReference>
<keyword evidence="4 11" id="KW-0479">Metal-binding</keyword>
<dbReference type="InterPro" id="IPR013760">
    <property type="entry name" value="Topo_IIA-like_dom_sf"/>
</dbReference>
<evidence type="ECO:0000256" key="4">
    <source>
        <dbReference type="ARBA" id="ARBA00022723"/>
    </source>
</evidence>
<feature type="binding site" evidence="11">
    <location>
        <position position="505"/>
    </location>
    <ligand>
        <name>Mg(2+)</name>
        <dbReference type="ChEBI" id="CHEBI:18420"/>
        <label>2</label>
    </ligand>
</feature>
<protein>
    <recommendedName>
        <fullName evidence="11">DNA gyrase subunit B</fullName>
        <ecNumber evidence="11">5.6.2.2</ecNumber>
    </recommendedName>
</protein>
<dbReference type="EMBL" id="AZHW01000506">
    <property type="protein sequence ID" value="ETW98908.1"/>
    <property type="molecule type" value="Genomic_DNA"/>
</dbReference>
<evidence type="ECO:0000256" key="2">
    <source>
        <dbReference type="ARBA" id="ARBA00010708"/>
    </source>
</evidence>
<dbReference type="PRINTS" id="PR01159">
    <property type="entry name" value="DNAGYRASEB"/>
</dbReference>
<dbReference type="InterPro" id="IPR011557">
    <property type="entry name" value="GyrB"/>
</dbReference>
<dbReference type="InterPro" id="IPR036890">
    <property type="entry name" value="HATPase_C_sf"/>
</dbReference>
<evidence type="ECO:0000256" key="5">
    <source>
        <dbReference type="ARBA" id="ARBA00022741"/>
    </source>
</evidence>
<dbReference type="PROSITE" id="PS50880">
    <property type="entry name" value="TOPRIM"/>
    <property type="match status" value="1"/>
</dbReference>
<dbReference type="InterPro" id="IPR000565">
    <property type="entry name" value="Topo_IIA_B"/>
</dbReference>
<comment type="catalytic activity">
    <reaction evidence="1 11">
        <text>ATP-dependent breakage, passage and rejoining of double-stranded DNA.</text>
        <dbReference type="EC" id="5.6.2.2"/>
    </reaction>
</comment>
<comment type="function">
    <text evidence="11">A type II topoisomerase that negatively supercoils closed circular double-stranded (ds) DNA in an ATP-dependent manner to modulate DNA topology and maintain chromosomes in an underwound state. Negative supercoiling favors strand separation, and DNA replication, transcription, recombination and repair, all of which involve strand separation. Also able to catalyze the interconversion of other topological isomers of dsDNA rings, including catenanes and knotted rings. Type II topoisomerases break and join 2 DNA strands simultaneously in an ATP-dependent manner.</text>
</comment>
<proteinExistence type="inferred from homology"/>
<dbReference type="FunFam" id="3.40.50.670:FF:000007">
    <property type="entry name" value="DNA gyrase subunit B"/>
    <property type="match status" value="1"/>
</dbReference>
<dbReference type="SUPFAM" id="SSF55874">
    <property type="entry name" value="ATPase domain of HSP90 chaperone/DNA topoisomerase II/histidine kinase"/>
    <property type="match status" value="1"/>
</dbReference>
<dbReference type="CDD" id="cd00822">
    <property type="entry name" value="TopoII_Trans_DNA_gyrase"/>
    <property type="match status" value="1"/>
</dbReference>
<evidence type="ECO:0000256" key="10">
    <source>
        <dbReference type="ARBA" id="ARBA00023235"/>
    </source>
</evidence>
<sequence>MSEEHIEEHTYDSSSIRVLEGLEAVRKRPAMYIGGTSLQGLHHLVYEVVDNSVDEAMAGYGSHIEVLIHSDGSVTVQDNGRGIPVDMHATEGITAAEVVMTKLHAGAKFSKESYKVSGGLHGVGVSVVNALSEWLDLEIRRDGAVYTQKYERGDPASPLQRQGETQDVGTKITFKPDAEIFTESTEFSYDTLAARMREMSFLNRGLRISITDDRDGRANSFHYEGGIESFVTYLNQNKGVLHPEPIYISGEREGIRLEVAMQYNDGYSETLLSFVNTINTIEGGTHLIGLKSALTRTINAYANDNNLLKDVKENPSGDDVREGLTGIISVQVPEPQFEGQTKGKLGNSEVKGIVETIVNEQLSYYLEENPNVGRRVVDKAVTAARAREAARKARELTRRKGVLESISLPGKLADCSERDPALSELYIVEGDSAGGSAKQGRDRHTQAILPLRGKILNVEKARFDKMLSSQEIQTLITALGTGIGREDFDVDKIRYHRIIIMTDADVDGSHIRTLLLTFFFRHMRAVIERGYLYIAQPPLYKVKRGQSEIYLKNQNAFDDHILQLATDKLVLRTLTQEQEIPGDELGTLIRRIQSWEQLLARVERRRQDPRVLHQLSRMADLDASTLADRVTADELSEALCGALEQLDEGSVEEARVEWDEAHHSYRIMVVTHAQSLTLGTIIDRPLLLSPDVRELQRLGQQFESLGDPPYILRMGETDRIIGSLNELQQAVNDIGRKDLTIQRYKGLGEMNPDQLWETTMDPVQRTLLQVTLEDAVEADNIFTILMGDQVEPRKAFIEAHAKEVVNLDV</sequence>
<dbReference type="NCBIfam" id="NF004189">
    <property type="entry name" value="PRK05644.1"/>
    <property type="match status" value="1"/>
</dbReference>
<dbReference type="Gene3D" id="3.40.50.670">
    <property type="match status" value="2"/>
</dbReference>
<keyword evidence="3 11" id="KW-0963">Cytoplasm</keyword>
<dbReference type="NCBIfam" id="TIGR01059">
    <property type="entry name" value="gyrB"/>
    <property type="match status" value="1"/>
</dbReference>
<dbReference type="Gene3D" id="3.30.565.10">
    <property type="entry name" value="Histidine kinase-like ATPase, C-terminal domain"/>
    <property type="match status" value="1"/>
</dbReference>
<keyword evidence="14" id="KW-1185">Reference proteome</keyword>
<keyword evidence="6 11" id="KW-0067">ATP-binding</keyword>
<dbReference type="Pfam" id="PF00986">
    <property type="entry name" value="DNA_gyraseB_C"/>
    <property type="match status" value="1"/>
</dbReference>
<feature type="site" description="Interaction with DNA" evidence="11">
    <location>
        <position position="457"/>
    </location>
</feature>
<evidence type="ECO:0000256" key="9">
    <source>
        <dbReference type="ARBA" id="ARBA00023125"/>
    </source>
</evidence>
<dbReference type="InterPro" id="IPR018522">
    <property type="entry name" value="TopoIIA_CS"/>
</dbReference>
<dbReference type="SMART" id="SM00387">
    <property type="entry name" value="HATPase_c"/>
    <property type="match status" value="1"/>
</dbReference>
<evidence type="ECO:0000313" key="13">
    <source>
        <dbReference type="EMBL" id="ETW98908.1"/>
    </source>
</evidence>
<dbReference type="NCBIfam" id="NF011501">
    <property type="entry name" value="PRK14939.1"/>
    <property type="match status" value="1"/>
</dbReference>
<dbReference type="GO" id="GO:0005737">
    <property type="term" value="C:cytoplasm"/>
    <property type="evidence" value="ECO:0007669"/>
    <property type="project" value="UniProtKB-SubCell"/>
</dbReference>
<dbReference type="AlphaFoldDB" id="W4LLE4"/>
<feature type="domain" description="Toprim" evidence="12">
    <location>
        <begin position="423"/>
        <end position="538"/>
    </location>
</feature>
<evidence type="ECO:0000256" key="11">
    <source>
        <dbReference type="HAMAP-Rule" id="MF_01898"/>
    </source>
</evidence>
<feature type="binding site" evidence="11">
    <location>
        <position position="503"/>
    </location>
    <ligand>
        <name>Mg(2+)</name>
        <dbReference type="ChEBI" id="CHEBI:18420"/>
        <label>1</label>
        <note>catalytic</note>
    </ligand>
</feature>
<dbReference type="Pfam" id="PF00204">
    <property type="entry name" value="DNA_gyraseB"/>
    <property type="match status" value="1"/>
</dbReference>
<comment type="subunit">
    <text evidence="11">Heterotetramer, composed of two GyrA and two GyrB chains. In the heterotetramer, GyrA contains the active site tyrosine that forms a transient covalent intermediate with DNA, while GyrB binds cofactors and catalyzes ATP hydrolysis.</text>
</comment>